<dbReference type="SUPFAM" id="SSF52283">
    <property type="entry name" value="Formate/glycerate dehydrogenase catalytic domain-like"/>
    <property type="match status" value="1"/>
</dbReference>
<evidence type="ECO:0000313" key="5">
    <source>
        <dbReference type="EMBL" id="GEN02085.1"/>
    </source>
</evidence>
<feature type="domain" description="D-isomer specific 2-hydroxyacid dehydrogenase NAD-binding" evidence="3">
    <location>
        <begin position="106"/>
        <end position="280"/>
    </location>
</feature>
<accession>A0A6N3T0R8</accession>
<evidence type="ECO:0000259" key="3">
    <source>
        <dbReference type="Pfam" id="PF02826"/>
    </source>
</evidence>
<dbReference type="AlphaFoldDB" id="A0A6N3T0R8"/>
<protein>
    <submittedName>
        <fullName evidence="4">D-isomer specific 2-hydroxyacid dehydrogenase</fullName>
    </submittedName>
    <submittedName>
        <fullName evidence="5">Glyoxylate/hydroxypyruvate reductase A</fullName>
    </submittedName>
</protein>
<dbReference type="PANTHER" id="PTHR43333">
    <property type="entry name" value="2-HACID_DH_C DOMAIN-CONTAINING PROTEIN"/>
    <property type="match status" value="1"/>
</dbReference>
<evidence type="ECO:0000256" key="1">
    <source>
        <dbReference type="ARBA" id="ARBA00023002"/>
    </source>
</evidence>
<keyword evidence="5" id="KW-0670">Pyruvate</keyword>
<evidence type="ECO:0000256" key="2">
    <source>
        <dbReference type="ARBA" id="ARBA00023027"/>
    </source>
</evidence>
<dbReference type="Pfam" id="PF02826">
    <property type="entry name" value="2-Hacid_dh_C"/>
    <property type="match status" value="1"/>
</dbReference>
<dbReference type="Gene3D" id="3.40.50.720">
    <property type="entry name" value="NAD(P)-binding Rossmann-like Domain"/>
    <property type="match status" value="2"/>
</dbReference>
<dbReference type="CDD" id="cd12164">
    <property type="entry name" value="GDH_like_2"/>
    <property type="match status" value="1"/>
</dbReference>
<keyword evidence="1" id="KW-0560">Oxidoreductase</keyword>
<dbReference type="Proteomes" id="UP000321104">
    <property type="component" value="Unassembled WGS sequence"/>
</dbReference>
<reference evidence="4 6" key="1">
    <citation type="submission" date="2012-11" db="EMBL/GenBank/DDBJ databases">
        <title>Whole genome sequence of Acetobacter indonesiensis 5H-1.</title>
        <authorList>
            <person name="Azuma Y."/>
            <person name="Higashiura N."/>
            <person name="Hirakawa H."/>
            <person name="Matsushita K."/>
        </authorList>
    </citation>
    <scope>NUCLEOTIDE SEQUENCE [LARGE SCALE GENOMIC DNA]</scope>
    <source>
        <strain evidence="4 6">5H-1</strain>
    </source>
</reference>
<name>A0A6N3T0R8_9PROT</name>
<gene>
    <name evidence="4" type="ORF">Abin_006_108</name>
    <name evidence="5" type="ORF">AIN02nite_01100</name>
</gene>
<dbReference type="PANTHER" id="PTHR43333:SF1">
    <property type="entry name" value="D-ISOMER SPECIFIC 2-HYDROXYACID DEHYDROGENASE NAD-BINDING DOMAIN-CONTAINING PROTEIN"/>
    <property type="match status" value="1"/>
</dbReference>
<comment type="caution">
    <text evidence="5">The sequence shown here is derived from an EMBL/GenBank/DDBJ whole genome shotgun (WGS) entry which is preliminary data.</text>
</comment>
<reference evidence="5 7" key="2">
    <citation type="submission" date="2019-07" db="EMBL/GenBank/DDBJ databases">
        <title>Whole genome shotgun sequence of Acetobacter indonesiensis NBRC 16471.</title>
        <authorList>
            <person name="Hosoyama A."/>
            <person name="Uohara A."/>
            <person name="Ohji S."/>
            <person name="Ichikawa N."/>
        </authorList>
    </citation>
    <scope>NUCLEOTIDE SEQUENCE [LARGE SCALE GENOMIC DNA]</scope>
    <source>
        <strain evidence="5 7">NBRC 16471</strain>
    </source>
</reference>
<evidence type="ECO:0000313" key="7">
    <source>
        <dbReference type="Proteomes" id="UP000321104"/>
    </source>
</evidence>
<evidence type="ECO:0000313" key="4">
    <source>
        <dbReference type="EMBL" id="GAN62118.1"/>
    </source>
</evidence>
<keyword evidence="6" id="KW-1185">Reference proteome</keyword>
<dbReference type="EMBL" id="BJXQ01000001">
    <property type="protein sequence ID" value="GEN02085.1"/>
    <property type="molecule type" value="Genomic_DNA"/>
</dbReference>
<dbReference type="RefSeq" id="WP_048844656.1">
    <property type="nucleotide sequence ID" value="NZ_BAMW01000006.1"/>
</dbReference>
<dbReference type="Proteomes" id="UP000032673">
    <property type="component" value="Unassembled WGS sequence"/>
</dbReference>
<evidence type="ECO:0000313" key="6">
    <source>
        <dbReference type="Proteomes" id="UP000032673"/>
    </source>
</evidence>
<keyword evidence="2" id="KW-0520">NAD</keyword>
<dbReference type="GO" id="GO:0051287">
    <property type="term" value="F:NAD binding"/>
    <property type="evidence" value="ECO:0007669"/>
    <property type="project" value="InterPro"/>
</dbReference>
<dbReference type="GO" id="GO:0016491">
    <property type="term" value="F:oxidoreductase activity"/>
    <property type="evidence" value="ECO:0007669"/>
    <property type="project" value="UniProtKB-KW"/>
</dbReference>
<organism evidence="5 7">
    <name type="scientific">Acetobacter indonesiensis</name>
    <dbReference type="NCBI Taxonomy" id="104101"/>
    <lineage>
        <taxon>Bacteria</taxon>
        <taxon>Pseudomonadati</taxon>
        <taxon>Pseudomonadota</taxon>
        <taxon>Alphaproteobacteria</taxon>
        <taxon>Acetobacterales</taxon>
        <taxon>Acetobacteraceae</taxon>
        <taxon>Acetobacter</taxon>
    </lineage>
</organism>
<dbReference type="InterPro" id="IPR036291">
    <property type="entry name" value="NAD(P)-bd_dom_sf"/>
</dbReference>
<proteinExistence type="predicted"/>
<sequence length="315" mass="34447">MVCLAVKSGGRSAFGEWKSLFATLMPDLDVRDWYDPALDLPAVNYVLVWEPDAGRLAQMPNLKAILSAAAGVDHITSDPTWPRHVPIIRMGGEETAAQMADYVQWAVFSLLREAPRWHVAQKDRQWVRRGMPPVRLASETRVGIMGLGHLGAAVAQCLARAGFQVSGWARTPKHCIGVECHAGVEALPAFLQECNMVVCLLPETPQTRGIVTYEVLSQLKKPSGFINVGRGSLVVEADLLRALQDETLHGAVLDVFPTEPLPASSPLWDQAGLLITPHIASEASRRARARYVVETITALESGKAVALRYDPERGY</sequence>
<dbReference type="SUPFAM" id="SSF51735">
    <property type="entry name" value="NAD(P)-binding Rossmann-fold domains"/>
    <property type="match status" value="1"/>
</dbReference>
<dbReference type="InterPro" id="IPR006140">
    <property type="entry name" value="D-isomer_DH_NAD-bd"/>
</dbReference>
<dbReference type="EMBL" id="BAMW01000006">
    <property type="protein sequence ID" value="GAN62118.1"/>
    <property type="molecule type" value="Genomic_DNA"/>
</dbReference>